<evidence type="ECO:0000313" key="2">
    <source>
        <dbReference type="EMBL" id="MDO6414031.1"/>
    </source>
</evidence>
<comment type="caution">
    <text evidence="2">The sequence shown here is derived from an EMBL/GenBank/DDBJ whole genome shotgun (WGS) entry which is preliminary data.</text>
</comment>
<protein>
    <recommendedName>
        <fullName evidence="4">Bacteriophage tail tape measure N-terminal domain-containing protein</fullName>
    </recommendedName>
</protein>
<reference evidence="2" key="1">
    <citation type="submission" date="2023-07" db="EMBL/GenBank/DDBJ databases">
        <authorList>
            <person name="Kim M."/>
        </authorList>
    </citation>
    <scope>NUCLEOTIDE SEQUENCE</scope>
    <source>
        <strain evidence="2">BIUV-7</strain>
    </source>
</reference>
<name>A0ABT8Y6T2_9SPHN</name>
<dbReference type="Proteomes" id="UP001169764">
    <property type="component" value="Unassembled WGS sequence"/>
</dbReference>
<sequence length="1363" mass="140321">MDDGSPTLEVGFAINMGDSFSGLRTLDDLIGTTAASAVREADKITKATAGMVNVGPATAEFATFGMSVSRETAKIEKAGESLVAQLERQTASFGKTRDEMRTMKVETQATAAETAGLTELAGRLRDQEFTLAAAKRAAAEASRMETVAVRDAAIAHQMFETKVSQGVAAMRAEEAAAQNDAVALQRLRAMLDPASAAQERLNQEITEARRVMLAAGLGAEEMARAEALITQRGVQVIASAGAQRAGFSQLSMNLGDVAASYGSGAKASTIFAQQGGQVVQALSLIAGESKGLIGVLAGPWGIAMVAAASLAMSLANSEDKATEAEKRHKKEALSLADALGELNTAAGADIQTEASRVQMAARSVMALTQQEIATRRLTKARLESAVADYEATKTRMVIGGDRGDIAALGLPMQLAQIGGLQDKLAASSKALLSAEDGLRAASAYMAREEVAASLDKGKAATIAHTAALRSLTHEYVEGNQTLAEYKAHVREADVALKTIQDSDKTAAAATREHNKELREATKLQREQAAATRAAGALLDAASFMRGQDHMETAKMLAAFDAPVKITGLGQDLKGLADEAKAHDRLLEIIRAEQDALASLADQASRAANIMSDAFGMVGGAIGDTIGILAQYGERAHAIENQASTDAMKRHDMLTLQLETTAGLASATRSMFDEGTKGAAAAEVAERALAAAQLVRTARSVAAGAAHMFDTLGPAGFAAVAAMLTVMASLGFSGGHGSSTAPKSNLGAGTVLGDSSAQSASIKHSLDLLHQVDSITANYSREMAASLKSIDSQIGGLATVLVRSGNLNASADVDVGVHATALSSVVKAVVPVIGGLLGGVIDKLFGSKTTIVGSGIYAGAQSIEEILGSGFDAQTYSDIEKKKKILGVTTSTKYSTAYGGAIDDDISAQFALILKSFDDSIVAAAGPLGAATADIASKVDGFVLNLGRVDLQGLTGSEIEDKLSAIFGAAADGMAEAAFPGLGRFQKVGEGAYETLVRVASTVETVSNTLDLLGSSARALGLDAKMGLADQFDSLSSLTGAADAYFKTFYTDQERAAATAAQLGKTFAALDVAMPDTLAGFRKLVEAQDLTTEAGRATYATLLQMAPAFADLKTSLEGAKSAADILSEQQDLQSKLLQLTGDTAAIRAAELAKLDPSNRALQEQIYAISDAQDAAKAAEQLKDAWTSVGDGIRDEIDRIRGIEAATSGGSFAAILGQFNAATSLARGGDQAAAGTLTGLSRSLLDAAADAATSRQELDRIQAQTAASLEDTYSLISHIGGSGVTSTDDMFAALATSQSASAPASTSDELIAEVKALRAEVARMRESNDNANATIASNTGGINRKLENVTSASGGQAITVAGVAA</sequence>
<feature type="coiled-coil region" evidence="1">
    <location>
        <begin position="1305"/>
        <end position="1332"/>
    </location>
</feature>
<evidence type="ECO:0000256" key="1">
    <source>
        <dbReference type="SAM" id="Coils"/>
    </source>
</evidence>
<gene>
    <name evidence="2" type="ORF">Q4F19_06530</name>
</gene>
<organism evidence="2 3">
    <name type="scientific">Sphingomonas natans</name>
    <dbReference type="NCBI Taxonomy" id="3063330"/>
    <lineage>
        <taxon>Bacteria</taxon>
        <taxon>Pseudomonadati</taxon>
        <taxon>Pseudomonadota</taxon>
        <taxon>Alphaproteobacteria</taxon>
        <taxon>Sphingomonadales</taxon>
        <taxon>Sphingomonadaceae</taxon>
        <taxon>Sphingomonas</taxon>
    </lineage>
</organism>
<evidence type="ECO:0000313" key="3">
    <source>
        <dbReference type="Proteomes" id="UP001169764"/>
    </source>
</evidence>
<keyword evidence="1" id="KW-0175">Coiled coil</keyword>
<proteinExistence type="predicted"/>
<dbReference type="EMBL" id="JAUOTP010000002">
    <property type="protein sequence ID" value="MDO6414031.1"/>
    <property type="molecule type" value="Genomic_DNA"/>
</dbReference>
<accession>A0ABT8Y6T2</accession>
<keyword evidence="3" id="KW-1185">Reference proteome</keyword>
<evidence type="ECO:0008006" key="4">
    <source>
        <dbReference type="Google" id="ProtNLM"/>
    </source>
</evidence>
<dbReference type="RefSeq" id="WP_303540867.1">
    <property type="nucleotide sequence ID" value="NZ_JAUOTP010000002.1"/>
</dbReference>